<evidence type="ECO:0000256" key="1">
    <source>
        <dbReference type="ARBA" id="ARBA00022729"/>
    </source>
</evidence>
<protein>
    <submittedName>
        <fullName evidence="3">Por secretion system C-terminal sorting domain-containing protein</fullName>
    </submittedName>
</protein>
<feature type="domain" description="Secretion system C-terminal sorting" evidence="2">
    <location>
        <begin position="307"/>
        <end position="374"/>
    </location>
</feature>
<keyword evidence="4" id="KW-1185">Reference proteome</keyword>
<dbReference type="OrthoDB" id="1377495at2"/>
<evidence type="ECO:0000259" key="2">
    <source>
        <dbReference type="Pfam" id="PF18962"/>
    </source>
</evidence>
<dbReference type="Proteomes" id="UP000184516">
    <property type="component" value="Unassembled WGS sequence"/>
</dbReference>
<organism evidence="3 4">
    <name type="scientific">Flavobacterium fluvii</name>
    <dbReference type="NCBI Taxonomy" id="468056"/>
    <lineage>
        <taxon>Bacteria</taxon>
        <taxon>Pseudomonadati</taxon>
        <taxon>Bacteroidota</taxon>
        <taxon>Flavobacteriia</taxon>
        <taxon>Flavobacteriales</taxon>
        <taxon>Flavobacteriaceae</taxon>
        <taxon>Flavobacterium</taxon>
    </lineage>
</organism>
<keyword evidence="1" id="KW-0732">Signal</keyword>
<dbReference type="STRING" id="468056.SAMN05443549_105185"/>
<dbReference type="RefSeq" id="WP_073371028.1">
    <property type="nucleotide sequence ID" value="NZ_FQWB01000005.1"/>
</dbReference>
<dbReference type="EMBL" id="FQWB01000005">
    <property type="protein sequence ID" value="SHG63619.1"/>
    <property type="molecule type" value="Genomic_DNA"/>
</dbReference>
<dbReference type="Pfam" id="PF18962">
    <property type="entry name" value="Por_Secre_tail"/>
    <property type="match status" value="1"/>
</dbReference>
<proteinExistence type="predicted"/>
<gene>
    <name evidence="3" type="ORF">SAMN05443549_105185</name>
</gene>
<evidence type="ECO:0000313" key="3">
    <source>
        <dbReference type="EMBL" id="SHG63619.1"/>
    </source>
</evidence>
<dbReference type="InterPro" id="IPR026444">
    <property type="entry name" value="Secre_tail"/>
</dbReference>
<sequence>MKTITFGTGQSNFGTVLLFFICFLFSLNSHGQKVLTWLSESWRNETWENSSQILNVYDENGYLIHDKYQSFNVTWKDQFQNDYINNPDGTAQQRITQIWNAPSNKWEVSGRTTYTYNLAKKVLTSEYEDWINPNWIFYRKDTYTYDGNNYLTKILSQEYDFISSWDEYQTTYSNNPDGTVSQAIVETGKANLLTNSARYTYTYTNSKLIMQLAEKWNGTTWENFWKQTMEYDSNGYLINVLNQDWIAGSWKNKFRSFYTNYGNGTPFQIVTEVWDDIGLLWKTDYRATYTYFTLGVDEHAFEKSLAVYPNPAQDKITIKTDGNNIGVKYWVTDQLGRQFLNGTITDKTTEIDVSQLSTGIYFIKMGQNKNQVIKIIKK</sequence>
<dbReference type="AlphaFoldDB" id="A0A1M5LG22"/>
<dbReference type="NCBIfam" id="TIGR04183">
    <property type="entry name" value="Por_Secre_tail"/>
    <property type="match status" value="1"/>
</dbReference>
<dbReference type="Gene3D" id="2.40.128.720">
    <property type="match status" value="2"/>
</dbReference>
<evidence type="ECO:0000313" key="4">
    <source>
        <dbReference type="Proteomes" id="UP000184516"/>
    </source>
</evidence>
<name>A0A1M5LG22_9FLAO</name>
<reference evidence="4" key="1">
    <citation type="submission" date="2016-11" db="EMBL/GenBank/DDBJ databases">
        <authorList>
            <person name="Varghese N."/>
            <person name="Submissions S."/>
        </authorList>
    </citation>
    <scope>NUCLEOTIDE SEQUENCE [LARGE SCALE GENOMIC DNA]</scope>
    <source>
        <strain evidence="4">DSM 19978</strain>
    </source>
</reference>
<accession>A0A1M5LG22</accession>